<dbReference type="AlphaFoldDB" id="A0A917YC31"/>
<name>A0A917YC31_9ACTN</name>
<reference evidence="1 2" key="1">
    <citation type="journal article" date="2014" name="Int. J. Syst. Evol. Microbiol.">
        <title>Complete genome sequence of Corynebacterium casei LMG S-19264T (=DSM 44701T), isolated from a smear-ripened cheese.</title>
        <authorList>
            <consortium name="US DOE Joint Genome Institute (JGI-PGF)"/>
            <person name="Walter F."/>
            <person name="Albersmeier A."/>
            <person name="Kalinowski J."/>
            <person name="Ruckert C."/>
        </authorList>
    </citation>
    <scope>NUCLEOTIDE SEQUENCE [LARGE SCALE GENOMIC DNA]</scope>
    <source>
        <strain evidence="1 2">CGMCC 4.7111</strain>
    </source>
</reference>
<dbReference type="EMBL" id="BMMM01000021">
    <property type="protein sequence ID" value="GGN88053.1"/>
    <property type="molecule type" value="Genomic_DNA"/>
</dbReference>
<dbReference type="Proteomes" id="UP000600365">
    <property type="component" value="Unassembled WGS sequence"/>
</dbReference>
<accession>A0A917YC31</accession>
<gene>
    <name evidence="1" type="ORF">GCM10011579_081480</name>
</gene>
<dbReference type="RefSeq" id="WP_189191165.1">
    <property type="nucleotide sequence ID" value="NZ_BMMM01000021.1"/>
</dbReference>
<proteinExistence type="predicted"/>
<organism evidence="1 2">
    <name type="scientific">Streptomyces albiflavescens</name>
    <dbReference type="NCBI Taxonomy" id="1623582"/>
    <lineage>
        <taxon>Bacteria</taxon>
        <taxon>Bacillati</taxon>
        <taxon>Actinomycetota</taxon>
        <taxon>Actinomycetes</taxon>
        <taxon>Kitasatosporales</taxon>
        <taxon>Streptomycetaceae</taxon>
        <taxon>Streptomyces</taxon>
    </lineage>
</organism>
<keyword evidence="2" id="KW-1185">Reference proteome</keyword>
<sequence>MSFESHLLPADRIVALLDQAGLALTARLLEESAEGAKRTIVTFLAHKPE</sequence>
<evidence type="ECO:0000313" key="1">
    <source>
        <dbReference type="EMBL" id="GGN88053.1"/>
    </source>
</evidence>
<protein>
    <submittedName>
        <fullName evidence="1">Uncharacterized protein</fullName>
    </submittedName>
</protein>
<comment type="caution">
    <text evidence="1">The sequence shown here is derived from an EMBL/GenBank/DDBJ whole genome shotgun (WGS) entry which is preliminary data.</text>
</comment>
<evidence type="ECO:0000313" key="2">
    <source>
        <dbReference type="Proteomes" id="UP000600365"/>
    </source>
</evidence>